<dbReference type="KEGG" id="bhg:I6G56_11770"/>
<evidence type="ECO:0000313" key="2">
    <source>
        <dbReference type="Proteomes" id="UP000594943"/>
    </source>
</evidence>
<gene>
    <name evidence="1" type="ORF">I6G56_11770</name>
</gene>
<evidence type="ECO:0000313" key="1">
    <source>
        <dbReference type="EMBL" id="QPS42305.1"/>
    </source>
</evidence>
<organism evidence="1 2">
    <name type="scientific">Burkholderia humptydooensis</name>
    <dbReference type="NCBI Taxonomy" id="430531"/>
    <lineage>
        <taxon>Bacteria</taxon>
        <taxon>Pseudomonadati</taxon>
        <taxon>Pseudomonadota</taxon>
        <taxon>Betaproteobacteria</taxon>
        <taxon>Burkholderiales</taxon>
        <taxon>Burkholderiaceae</taxon>
        <taxon>Burkholderia</taxon>
        <taxon>pseudomallei group</taxon>
    </lineage>
</organism>
<sequence>MDMQQLTAAAASLKTAMDFGRAALELKSYNDMAAKVSDLNSKILDAQQSLFAHNVQLSELQEEHRTALRDLEAAKTALAERGRYLLHAVAPGRFAYRAEATATEPEHYICQPCFDGPDRRKAVLQDHPPTQRTAGYLLCPVCTVNVRYANSTGQGQRSVAGGRNSWMAR</sequence>
<proteinExistence type="predicted"/>
<protein>
    <submittedName>
        <fullName evidence="1">Uncharacterized protein</fullName>
    </submittedName>
</protein>
<dbReference type="EMBL" id="CP065686">
    <property type="protein sequence ID" value="QPS42305.1"/>
    <property type="molecule type" value="Genomic_DNA"/>
</dbReference>
<dbReference type="RefSeq" id="WP_144411933.1">
    <property type="nucleotide sequence ID" value="NZ_CP013380.1"/>
</dbReference>
<name>A0A7T2WXZ6_9BURK</name>
<dbReference type="Proteomes" id="UP000594943">
    <property type="component" value="Chromosome 1"/>
</dbReference>
<accession>A0A7T2WXZ6</accession>
<reference evidence="1 2" key="1">
    <citation type="submission" date="2020-12" db="EMBL/GenBank/DDBJ databases">
        <title>FDA dAtabase for Regulatory Grade micrObial Sequences (FDA-ARGOS): Supporting development and validation of Infectious Disease Dx tests.</title>
        <authorList>
            <person name="Nelson B."/>
            <person name="Plummer A."/>
            <person name="Tallon L."/>
            <person name="Sadzewicz L."/>
            <person name="Zhao X."/>
            <person name="Boylan J."/>
            <person name="Ott S."/>
            <person name="Bowen H."/>
            <person name="Vavikolanu K."/>
            <person name="Mehta A."/>
            <person name="Aluvathingal J."/>
            <person name="Nadendla S."/>
            <person name="Myers T."/>
            <person name="Yan Y."/>
            <person name="Sichtig H."/>
        </authorList>
    </citation>
    <scope>NUCLEOTIDE SEQUENCE [LARGE SCALE GENOMIC DNA]</scope>
    <source>
        <strain evidence="1 2">FDAARGOS_899</strain>
    </source>
</reference>
<dbReference type="AlphaFoldDB" id="A0A7T2WXZ6"/>